<evidence type="ECO:0000313" key="3">
    <source>
        <dbReference type="Proteomes" id="UP000006222"/>
    </source>
</evidence>
<gene>
    <name evidence="2" type="ORF">RBWH47_00568</name>
</gene>
<dbReference type="Proteomes" id="UP000006222">
    <property type="component" value="Unassembled WGS sequence"/>
</dbReference>
<keyword evidence="1" id="KW-0812">Transmembrane</keyword>
<evidence type="ECO:0000313" key="2">
    <source>
        <dbReference type="EMBL" id="EGF26541.1"/>
    </source>
</evidence>
<proteinExistence type="predicted"/>
<organism evidence="2 3">
    <name type="scientific">Rhodopirellula baltica WH47</name>
    <dbReference type="NCBI Taxonomy" id="991778"/>
    <lineage>
        <taxon>Bacteria</taxon>
        <taxon>Pseudomonadati</taxon>
        <taxon>Planctomycetota</taxon>
        <taxon>Planctomycetia</taxon>
        <taxon>Pirellulales</taxon>
        <taxon>Pirellulaceae</taxon>
        <taxon>Rhodopirellula</taxon>
    </lineage>
</organism>
<sequence length="81" mass="8513">MRDRNPPTPIPTAMALALLTSALGTLAMFLPLLIRTNFSQALTVGSLIALSSAVAGLSTFGYAEVVRDQFPPAGARRTDIP</sequence>
<keyword evidence="1" id="KW-1133">Transmembrane helix</keyword>
<comment type="caution">
    <text evidence="2">The sequence shown here is derived from an EMBL/GenBank/DDBJ whole genome shotgun (WGS) entry which is preliminary data.</text>
</comment>
<feature type="transmembrane region" description="Helical" evidence="1">
    <location>
        <begin position="41"/>
        <end position="63"/>
    </location>
</feature>
<dbReference type="AlphaFoldDB" id="F2AUW8"/>
<reference evidence="2 3" key="1">
    <citation type="journal article" date="2013" name="Mar. Genomics">
        <title>Expression of sulfatases in Rhodopirellula baltica and the diversity of sulfatases in the genus Rhodopirellula.</title>
        <authorList>
            <person name="Wegner C.E."/>
            <person name="Richter-Heitmann T."/>
            <person name="Klindworth A."/>
            <person name="Klockow C."/>
            <person name="Richter M."/>
            <person name="Achstetter T."/>
            <person name="Glockner F.O."/>
            <person name="Harder J."/>
        </authorList>
    </citation>
    <scope>NUCLEOTIDE SEQUENCE [LARGE SCALE GENOMIC DNA]</scope>
    <source>
        <strain evidence="2 3">WH47</strain>
    </source>
</reference>
<keyword evidence="1" id="KW-0472">Membrane</keyword>
<protein>
    <submittedName>
        <fullName evidence="2">Uncharacterized protein</fullName>
    </submittedName>
</protein>
<name>F2AUW8_RHOBT</name>
<accession>F2AUW8</accession>
<dbReference type="EMBL" id="AFAR01000182">
    <property type="protein sequence ID" value="EGF26541.1"/>
    <property type="molecule type" value="Genomic_DNA"/>
</dbReference>
<feature type="transmembrane region" description="Helical" evidence="1">
    <location>
        <begin position="12"/>
        <end position="34"/>
    </location>
</feature>
<evidence type="ECO:0000256" key="1">
    <source>
        <dbReference type="SAM" id="Phobius"/>
    </source>
</evidence>